<proteinExistence type="predicted"/>
<dbReference type="AlphaFoldDB" id="A0A1V9DJN5"/>
<dbReference type="EMBL" id="MWUE01000014">
    <property type="protein sequence ID" value="OQP34058.1"/>
    <property type="molecule type" value="Genomic_DNA"/>
</dbReference>
<dbReference type="InterPro" id="IPR056925">
    <property type="entry name" value="ParE-like"/>
</dbReference>
<sequence length="68" mass="8309">MSKPHAPDRITRRAQQQIRQWRAGHIHARRTYRDGYLTLRVTPHWRLLSRDNGRHWELLSHADYNNQI</sequence>
<gene>
    <name evidence="2" type="ORF">B2J69_09745</name>
</gene>
<reference evidence="2 3" key="1">
    <citation type="submission" date="2017-02" db="EMBL/GenBank/DDBJ databases">
        <title>Whole genome shotgun sequence of Pantoea agglomerans strain AS1 isolated from a cycad, Zamia floridana in Central Florida, USA.</title>
        <authorList>
            <person name="Lata P."/>
            <person name="Govindarajan S."/>
            <person name="Qi F."/>
            <person name="Li J.-L."/>
            <person name="Maurya S.K."/>
            <person name="Sahoo M.K."/>
        </authorList>
    </citation>
    <scope>NUCLEOTIDE SEQUENCE [LARGE SCALE GENOMIC DNA]</scope>
    <source>
        <strain evidence="2 3">AS1</strain>
    </source>
</reference>
<evidence type="ECO:0000313" key="2">
    <source>
        <dbReference type="EMBL" id="OQP34058.1"/>
    </source>
</evidence>
<dbReference type="Proteomes" id="UP000192769">
    <property type="component" value="Unassembled WGS sequence"/>
</dbReference>
<evidence type="ECO:0000259" key="1">
    <source>
        <dbReference type="Pfam" id="PF24732"/>
    </source>
</evidence>
<evidence type="ECO:0000313" key="3">
    <source>
        <dbReference type="Proteomes" id="UP000192769"/>
    </source>
</evidence>
<name>A0A1V9DJN5_9GAMM</name>
<protein>
    <recommendedName>
        <fullName evidence="1">ParE-like toxin domain-containing protein</fullName>
    </recommendedName>
</protein>
<dbReference type="Pfam" id="PF24732">
    <property type="entry name" value="ParE_like"/>
    <property type="match status" value="1"/>
</dbReference>
<feature type="domain" description="ParE-like toxin" evidence="1">
    <location>
        <begin position="9"/>
        <end position="66"/>
    </location>
</feature>
<accession>A0A1V9DJN5</accession>
<keyword evidence="3" id="KW-1185">Reference proteome</keyword>
<organism evidence="2 3">
    <name type="scientific">Pantoea latae</name>
    <dbReference type="NCBI Taxonomy" id="1964541"/>
    <lineage>
        <taxon>Bacteria</taxon>
        <taxon>Pseudomonadati</taxon>
        <taxon>Pseudomonadota</taxon>
        <taxon>Gammaproteobacteria</taxon>
        <taxon>Enterobacterales</taxon>
        <taxon>Erwiniaceae</taxon>
        <taxon>Pantoea</taxon>
    </lineage>
</organism>
<comment type="caution">
    <text evidence="2">The sequence shown here is derived from an EMBL/GenBank/DDBJ whole genome shotgun (WGS) entry which is preliminary data.</text>
</comment>